<dbReference type="EMBL" id="FNPI01000006">
    <property type="protein sequence ID" value="SDZ09143.1"/>
    <property type="molecule type" value="Genomic_DNA"/>
</dbReference>
<name>A0A1H3Q7C2_9BACI</name>
<proteinExistence type="predicted"/>
<organism evidence="1 2">
    <name type="scientific">Evansella caseinilytica</name>
    <dbReference type="NCBI Taxonomy" id="1503961"/>
    <lineage>
        <taxon>Bacteria</taxon>
        <taxon>Bacillati</taxon>
        <taxon>Bacillota</taxon>
        <taxon>Bacilli</taxon>
        <taxon>Bacillales</taxon>
        <taxon>Bacillaceae</taxon>
        <taxon>Evansella</taxon>
    </lineage>
</organism>
<reference evidence="2" key="1">
    <citation type="submission" date="2016-10" db="EMBL/GenBank/DDBJ databases">
        <authorList>
            <person name="Varghese N."/>
            <person name="Submissions S."/>
        </authorList>
    </citation>
    <scope>NUCLEOTIDE SEQUENCE [LARGE SCALE GENOMIC DNA]</scope>
    <source>
        <strain evidence="2">SP</strain>
    </source>
</reference>
<accession>A0A1H3Q7C2</accession>
<sequence length="412" mass="47192">MEEYHVNADALREQAILRAATAVIQVGKNDDGTIWTEGIYDPEAALKEKRETGGDTQIYWKQIDFNLRWNRISGTNTLDSVGQVIDYFASEYAQYKTRIEQQYTGDEQAEALAKLEELFSERVAESADEFSRLVGDFLEANGVEGEHDAIRNSFLDIYEQRKTTYLGFIEDHPDYAGVKGTEDEWLLTAGNFMGEQLRYAMISQQPEMSEASEYGYSMDDLYVAGTLVKELARFQSPTWSYNRSEEELGVELGVGAMKYALLSNCFDLSDDVKSKLDQAFNNLMNNAIDNANKYIDQQRSDPFVRNKEAYTMKIDKTAVMDIIKQMVENLNAKDVNAAFRSNLTTYMSIYKQKMQVGQTSSLARYHSYYSSWMNQNFASEWNPFVDRISAGTAVDMSRYLLKEQMQWLDITV</sequence>
<dbReference type="AlphaFoldDB" id="A0A1H3Q7C2"/>
<protein>
    <submittedName>
        <fullName evidence="1">Uncharacterized protein</fullName>
    </submittedName>
</protein>
<evidence type="ECO:0000313" key="2">
    <source>
        <dbReference type="Proteomes" id="UP000198935"/>
    </source>
</evidence>
<dbReference type="Proteomes" id="UP000198935">
    <property type="component" value="Unassembled WGS sequence"/>
</dbReference>
<dbReference type="OrthoDB" id="2455498at2"/>
<keyword evidence="2" id="KW-1185">Reference proteome</keyword>
<evidence type="ECO:0000313" key="1">
    <source>
        <dbReference type="EMBL" id="SDZ09143.1"/>
    </source>
</evidence>
<gene>
    <name evidence="1" type="ORF">SAMN05421736_10641</name>
</gene>